<evidence type="ECO:0000256" key="10">
    <source>
        <dbReference type="RuleBase" id="RU363110"/>
    </source>
</evidence>
<dbReference type="UniPathway" id="UPA00378"/>
<accession>A0A0C2H004</accession>
<dbReference type="InterPro" id="IPR004856">
    <property type="entry name" value="Glyco_trans_ALG6/ALG8"/>
</dbReference>
<dbReference type="OrthoDB" id="4983at2759"/>
<evidence type="ECO:0000256" key="2">
    <source>
        <dbReference type="ARBA" id="ARBA00004922"/>
    </source>
</evidence>
<evidence type="ECO:0000256" key="5">
    <source>
        <dbReference type="ARBA" id="ARBA00022679"/>
    </source>
</evidence>
<proteinExistence type="inferred from homology"/>
<keyword evidence="9 10" id="KW-0472">Membrane</keyword>
<keyword evidence="8 10" id="KW-1133">Transmembrane helix</keyword>
<dbReference type="Proteomes" id="UP000054047">
    <property type="component" value="Unassembled WGS sequence"/>
</dbReference>
<dbReference type="PANTHER" id="PTHR12413:SF1">
    <property type="entry name" value="DOLICHYL PYROPHOSPHATE MAN9GLCNAC2 ALPHA-1,3-GLUCOSYLTRANSFERASE"/>
    <property type="match status" value="1"/>
</dbReference>
<evidence type="ECO:0000256" key="9">
    <source>
        <dbReference type="ARBA" id="ARBA00023136"/>
    </source>
</evidence>
<dbReference type="AlphaFoldDB" id="A0A0C2H004"/>
<comment type="caution">
    <text evidence="10">Lacks conserved residue(s) required for the propagation of feature annotation.</text>
</comment>
<keyword evidence="4 10" id="KW-0328">Glycosyltransferase</keyword>
<organism evidence="11 12">
    <name type="scientific">Ancylostoma duodenale</name>
    <dbReference type="NCBI Taxonomy" id="51022"/>
    <lineage>
        <taxon>Eukaryota</taxon>
        <taxon>Metazoa</taxon>
        <taxon>Ecdysozoa</taxon>
        <taxon>Nematoda</taxon>
        <taxon>Chromadorea</taxon>
        <taxon>Rhabditida</taxon>
        <taxon>Rhabditina</taxon>
        <taxon>Rhabditomorpha</taxon>
        <taxon>Strongyloidea</taxon>
        <taxon>Ancylostomatidae</taxon>
        <taxon>Ancylostomatinae</taxon>
        <taxon>Ancylostoma</taxon>
    </lineage>
</organism>
<evidence type="ECO:0000256" key="7">
    <source>
        <dbReference type="ARBA" id="ARBA00022824"/>
    </source>
</evidence>
<evidence type="ECO:0000313" key="11">
    <source>
        <dbReference type="EMBL" id="KIH67070.1"/>
    </source>
</evidence>
<dbReference type="EMBL" id="KN726847">
    <property type="protein sequence ID" value="KIH67070.1"/>
    <property type="molecule type" value="Genomic_DNA"/>
</dbReference>
<evidence type="ECO:0000256" key="6">
    <source>
        <dbReference type="ARBA" id="ARBA00022692"/>
    </source>
</evidence>
<protein>
    <recommendedName>
        <fullName evidence="10">Alpha-1,3-glucosyltransferase</fullName>
        <ecNumber evidence="10">2.4.1.-</ecNumber>
    </recommendedName>
</protein>
<evidence type="ECO:0000256" key="8">
    <source>
        <dbReference type="ARBA" id="ARBA00022989"/>
    </source>
</evidence>
<reference evidence="11 12" key="1">
    <citation type="submission" date="2013-12" db="EMBL/GenBank/DDBJ databases">
        <title>Draft genome of the parsitic nematode Ancylostoma duodenale.</title>
        <authorList>
            <person name="Mitreva M."/>
        </authorList>
    </citation>
    <scope>NUCLEOTIDE SEQUENCE [LARGE SCALE GENOMIC DNA]</scope>
    <source>
        <strain evidence="11 12">Zhejiang</strain>
    </source>
</reference>
<keyword evidence="6 10" id="KW-0812">Transmembrane</keyword>
<comment type="similarity">
    <text evidence="3 10">Belongs to the ALG6/ALG8 glucosyltransferase family.</text>
</comment>
<evidence type="ECO:0000256" key="4">
    <source>
        <dbReference type="ARBA" id="ARBA00022676"/>
    </source>
</evidence>
<feature type="transmembrane region" description="Helical" evidence="10">
    <location>
        <begin position="78"/>
        <end position="101"/>
    </location>
</feature>
<feature type="transmembrane region" description="Helical" evidence="10">
    <location>
        <begin position="45"/>
        <end position="66"/>
    </location>
</feature>
<dbReference type="Pfam" id="PF03155">
    <property type="entry name" value="Alg6_Alg8"/>
    <property type="match status" value="1"/>
</dbReference>
<evidence type="ECO:0000256" key="1">
    <source>
        <dbReference type="ARBA" id="ARBA00004477"/>
    </source>
</evidence>
<comment type="subcellular location">
    <subcellularLocation>
        <location evidence="1 10">Endoplasmic reticulum membrane</location>
        <topology evidence="1 10">Multi-pass membrane protein</topology>
    </subcellularLocation>
</comment>
<keyword evidence="12" id="KW-1185">Reference proteome</keyword>
<keyword evidence="7 10" id="KW-0256">Endoplasmic reticulum</keyword>
<comment type="pathway">
    <text evidence="2 10">Protein modification; protein glycosylation.</text>
</comment>
<dbReference type="PANTHER" id="PTHR12413">
    <property type="entry name" value="DOLICHYL GLYCOSYLTRANSFERASE"/>
    <property type="match status" value="1"/>
</dbReference>
<dbReference type="GO" id="GO:0042281">
    <property type="term" value="F:dolichyl pyrophosphate Man9GlcNAc2 alpha-1,3-glucosyltransferase activity"/>
    <property type="evidence" value="ECO:0007669"/>
    <property type="project" value="TreeGrafter"/>
</dbReference>
<dbReference type="GO" id="GO:0005789">
    <property type="term" value="C:endoplasmic reticulum membrane"/>
    <property type="evidence" value="ECO:0007669"/>
    <property type="project" value="UniProtKB-SubCell"/>
</dbReference>
<evidence type="ECO:0000313" key="12">
    <source>
        <dbReference type="Proteomes" id="UP000054047"/>
    </source>
</evidence>
<evidence type="ECO:0000256" key="3">
    <source>
        <dbReference type="ARBA" id="ARBA00008715"/>
    </source>
</evidence>
<gene>
    <name evidence="11" type="ORF">ANCDUO_02599</name>
</gene>
<name>A0A0C2H004_9BILA</name>
<dbReference type="EC" id="2.4.1.-" evidence="10"/>
<sequence length="136" mass="15712">MFGDFEAQRHWMEITYHLPIREWYVNGTDNDLLYWGLDYPPLTAYHSYLMGFIAHIFNPSWVALHASRGIQTAAHKMFMRVTVIVPFHVFYLPAMLFFIFYEAKSKELKPCSIGAAGYDAFGITSVPEAHGEELQT</sequence>
<keyword evidence="5 10" id="KW-0808">Transferase</keyword>